<feature type="transmembrane region" description="Helical" evidence="1">
    <location>
        <begin position="65"/>
        <end position="88"/>
    </location>
</feature>
<dbReference type="GO" id="GO:0016020">
    <property type="term" value="C:membrane"/>
    <property type="evidence" value="ECO:0007669"/>
    <property type="project" value="GOC"/>
</dbReference>
<protein>
    <submittedName>
        <fullName evidence="2">DUF962-domain-containing protein</fullName>
    </submittedName>
</protein>
<dbReference type="EMBL" id="KV453915">
    <property type="protein sequence ID" value="ODV77282.1"/>
    <property type="molecule type" value="Genomic_DNA"/>
</dbReference>
<dbReference type="InterPro" id="IPR009305">
    <property type="entry name" value="Mpo1-like"/>
</dbReference>
<organism evidence="2 3">
    <name type="scientific">Suhomyces tanzawaensis NRRL Y-17324</name>
    <dbReference type="NCBI Taxonomy" id="984487"/>
    <lineage>
        <taxon>Eukaryota</taxon>
        <taxon>Fungi</taxon>
        <taxon>Dikarya</taxon>
        <taxon>Ascomycota</taxon>
        <taxon>Saccharomycotina</taxon>
        <taxon>Pichiomycetes</taxon>
        <taxon>Debaryomycetaceae</taxon>
        <taxon>Suhomyces</taxon>
    </lineage>
</organism>
<keyword evidence="1" id="KW-0812">Transmembrane</keyword>
<dbReference type="Proteomes" id="UP000094285">
    <property type="component" value="Unassembled WGS sequence"/>
</dbReference>
<name>A0A1E4SD21_9ASCO</name>
<dbReference type="GO" id="GO:0005783">
    <property type="term" value="C:endoplasmic reticulum"/>
    <property type="evidence" value="ECO:0007669"/>
    <property type="project" value="TreeGrafter"/>
</dbReference>
<dbReference type="RefSeq" id="XP_020062404.1">
    <property type="nucleotide sequence ID" value="XM_020211176.1"/>
</dbReference>
<dbReference type="PANTHER" id="PTHR28026:SF9">
    <property type="entry name" value="2-HYDROXY-PALMITIC ACID DIOXYGENASE MPO1"/>
    <property type="match status" value="1"/>
</dbReference>
<accession>A0A1E4SD21</accession>
<dbReference type="Pfam" id="PF06127">
    <property type="entry name" value="Mpo1-like"/>
    <property type="match status" value="1"/>
</dbReference>
<evidence type="ECO:0000256" key="1">
    <source>
        <dbReference type="SAM" id="Phobius"/>
    </source>
</evidence>
<feature type="transmembrane region" description="Helical" evidence="1">
    <location>
        <begin position="109"/>
        <end position="126"/>
    </location>
</feature>
<dbReference type="GeneID" id="30985312"/>
<keyword evidence="3" id="KW-1185">Reference proteome</keyword>
<dbReference type="PANTHER" id="PTHR28026">
    <property type="entry name" value="DUF962 DOMAIN PROTEIN (AFU_ORTHOLOGUE AFUA_8G05310)"/>
    <property type="match status" value="1"/>
</dbReference>
<gene>
    <name evidence="2" type="ORF">CANTADRAFT_7764</name>
</gene>
<sequence>MTGVLDLETHLGFYKSYHFNRVNVIIHTICIPIILTTIVTALTTINISDQHPFLNVGTAFTVAYGIYYTLLDTPVGLPVFSGLVYINYAIKEHYLSLDALQKSQFVKSALTLHVLAWLAQFYGHGVHEKRAPALLDNLLQALVLAPFFVVYELLFVLGIRKDLEKAMLNKAGVMRSKFASSK</sequence>
<dbReference type="GO" id="GO:0046521">
    <property type="term" value="P:sphingoid catabolic process"/>
    <property type="evidence" value="ECO:0007669"/>
    <property type="project" value="TreeGrafter"/>
</dbReference>
<dbReference type="AlphaFoldDB" id="A0A1E4SD21"/>
<feature type="transmembrane region" description="Helical" evidence="1">
    <location>
        <begin position="138"/>
        <end position="159"/>
    </location>
</feature>
<keyword evidence="1" id="KW-1133">Transmembrane helix</keyword>
<proteinExistence type="predicted"/>
<evidence type="ECO:0000313" key="3">
    <source>
        <dbReference type="Proteomes" id="UP000094285"/>
    </source>
</evidence>
<feature type="transmembrane region" description="Helical" evidence="1">
    <location>
        <begin position="24"/>
        <end position="45"/>
    </location>
</feature>
<reference evidence="3" key="1">
    <citation type="submission" date="2016-05" db="EMBL/GenBank/DDBJ databases">
        <title>Comparative genomics of biotechnologically important yeasts.</title>
        <authorList>
            <consortium name="DOE Joint Genome Institute"/>
            <person name="Riley R."/>
            <person name="Haridas S."/>
            <person name="Wolfe K.H."/>
            <person name="Lopes M.R."/>
            <person name="Hittinger C.T."/>
            <person name="Goker M."/>
            <person name="Salamov A."/>
            <person name="Wisecaver J."/>
            <person name="Long T.M."/>
            <person name="Aerts A.L."/>
            <person name="Barry K."/>
            <person name="Choi C."/>
            <person name="Clum A."/>
            <person name="Coughlan A.Y."/>
            <person name="Deshpande S."/>
            <person name="Douglass A.P."/>
            <person name="Hanson S.J."/>
            <person name="Klenk H.-P."/>
            <person name="Labutti K."/>
            <person name="Lapidus A."/>
            <person name="Lindquist E."/>
            <person name="Lipzen A."/>
            <person name="Meier-Kolthoff J.P."/>
            <person name="Ohm R.A."/>
            <person name="Otillar R.P."/>
            <person name="Pangilinan J."/>
            <person name="Peng Y."/>
            <person name="Rokas A."/>
            <person name="Rosa C.A."/>
            <person name="Scheuner C."/>
            <person name="Sibirny A.A."/>
            <person name="Slot J.C."/>
            <person name="Stielow J.B."/>
            <person name="Sun H."/>
            <person name="Kurtzman C.P."/>
            <person name="Blackwell M."/>
            <person name="Grigoriev I.V."/>
            <person name="Jeffries T.W."/>
        </authorList>
    </citation>
    <scope>NUCLEOTIDE SEQUENCE [LARGE SCALE GENOMIC DNA]</scope>
    <source>
        <strain evidence="3">NRRL Y-17324</strain>
    </source>
</reference>
<keyword evidence="1" id="KW-0472">Membrane</keyword>
<evidence type="ECO:0000313" key="2">
    <source>
        <dbReference type="EMBL" id="ODV77282.1"/>
    </source>
</evidence>
<dbReference type="OrthoDB" id="2124888at2759"/>